<name>A0A369TB49_9PROT</name>
<dbReference type="AlphaFoldDB" id="A0A369TB49"/>
<dbReference type="PANTHER" id="PTHR30222">
    <property type="entry name" value="SPERMIDINE/PUTRESCINE-BINDING PERIPLASMIC PROTEIN"/>
    <property type="match status" value="1"/>
</dbReference>
<comment type="caution">
    <text evidence="3">The sequence shown here is derived from an EMBL/GenBank/DDBJ whole genome shotgun (WGS) entry which is preliminary data.</text>
</comment>
<dbReference type="SUPFAM" id="SSF53850">
    <property type="entry name" value="Periplasmic binding protein-like II"/>
    <property type="match status" value="1"/>
</dbReference>
<dbReference type="Proteomes" id="UP000253941">
    <property type="component" value="Unassembled WGS sequence"/>
</dbReference>
<feature type="signal peptide" evidence="2">
    <location>
        <begin position="1"/>
        <end position="27"/>
    </location>
</feature>
<gene>
    <name evidence="3" type="ORF">DRB17_07925</name>
</gene>
<evidence type="ECO:0000313" key="3">
    <source>
        <dbReference type="EMBL" id="RDD62561.1"/>
    </source>
</evidence>
<dbReference type="InterPro" id="IPR006059">
    <property type="entry name" value="SBP"/>
</dbReference>
<dbReference type="CDD" id="cd13589">
    <property type="entry name" value="PBP2_polyamine_RpCGA009"/>
    <property type="match status" value="1"/>
</dbReference>
<keyword evidence="1 2" id="KW-0732">Signal</keyword>
<reference evidence="3 4" key="1">
    <citation type="submission" date="2018-07" db="EMBL/GenBank/DDBJ databases">
        <title>Venubactetium sediminum gen. nov., sp. nov., isolated from a marine solar saltern.</title>
        <authorList>
            <person name="Wang S."/>
        </authorList>
    </citation>
    <scope>NUCLEOTIDE SEQUENCE [LARGE SCALE GENOMIC DNA]</scope>
    <source>
        <strain evidence="3 4">WD2A32</strain>
    </source>
</reference>
<dbReference type="PANTHER" id="PTHR30222:SF2">
    <property type="entry name" value="ABC TRANSPORTER SUBSTRATE-BINDING PROTEIN"/>
    <property type="match status" value="1"/>
</dbReference>
<evidence type="ECO:0000256" key="2">
    <source>
        <dbReference type="SAM" id="SignalP"/>
    </source>
</evidence>
<dbReference type="Gene3D" id="3.40.190.10">
    <property type="entry name" value="Periplasmic binding protein-like II"/>
    <property type="match status" value="2"/>
</dbReference>
<dbReference type="EMBL" id="QPMH01000005">
    <property type="protein sequence ID" value="RDD62561.1"/>
    <property type="molecule type" value="Genomic_DNA"/>
</dbReference>
<protein>
    <submittedName>
        <fullName evidence="3">ABC transporter substrate-binding protein</fullName>
    </submittedName>
</protein>
<evidence type="ECO:0000313" key="4">
    <source>
        <dbReference type="Proteomes" id="UP000253941"/>
    </source>
</evidence>
<evidence type="ECO:0000256" key="1">
    <source>
        <dbReference type="ARBA" id="ARBA00022729"/>
    </source>
</evidence>
<feature type="chain" id="PRO_5016953105" evidence="2">
    <location>
        <begin position="28"/>
        <end position="349"/>
    </location>
</feature>
<dbReference type="Pfam" id="PF13416">
    <property type="entry name" value="SBP_bac_8"/>
    <property type="match status" value="1"/>
</dbReference>
<keyword evidence="4" id="KW-1185">Reference proteome</keyword>
<accession>A0A369TB49</accession>
<sequence>MFDQIGWRAAVAALAVSALGFAGQATARDLTVVSWGGSYQDAQREVYFEPFKEATGTSLLEDSYNGGLAKIRSMVQTGTVTWDVVQVEAPELIRGCQQGLFEFIPWDKMGDRGNFIDGAATDCGVGTIVWAVALAYNTENVDGTPAGWADFWDVEKFPGKRGLRKGAKFNLEIALMADGVPADRVYEVLATDEGVDRAFNKLDELKPHMQWWEAGAQPPEWLASGDVVMSSAYNGRITAAQKEGQPFKIAWDGQVYAIDSWVIVRGSPKMDEAVEFIRYASQPENQAGLPKAIPYGPTHVAAIEEVPEDVRPDLPTAPQNLENALRNDTEFWIDREESLDERFNSWIAQ</sequence>
<proteinExistence type="predicted"/>
<dbReference type="RefSeq" id="WP_114581657.1">
    <property type="nucleotide sequence ID" value="NZ_QPMH01000005.1"/>
</dbReference>
<organism evidence="3 4">
    <name type="scientific">Ferruginivarius sediminum</name>
    <dbReference type="NCBI Taxonomy" id="2661937"/>
    <lineage>
        <taxon>Bacteria</taxon>
        <taxon>Pseudomonadati</taxon>
        <taxon>Pseudomonadota</taxon>
        <taxon>Alphaproteobacteria</taxon>
        <taxon>Rhodospirillales</taxon>
        <taxon>Rhodospirillaceae</taxon>
        <taxon>Ferruginivarius</taxon>
    </lineage>
</organism>